<comment type="caution">
    <text evidence="1">The sequence shown here is derived from an EMBL/GenBank/DDBJ whole genome shotgun (WGS) entry which is preliminary data.</text>
</comment>
<dbReference type="AlphaFoldDB" id="A0A3S5CL21"/>
<dbReference type="OrthoDB" id="5832575at2759"/>
<organism evidence="1 2">
    <name type="scientific">Protopolystoma xenopodis</name>
    <dbReference type="NCBI Taxonomy" id="117903"/>
    <lineage>
        <taxon>Eukaryota</taxon>
        <taxon>Metazoa</taxon>
        <taxon>Spiralia</taxon>
        <taxon>Lophotrochozoa</taxon>
        <taxon>Platyhelminthes</taxon>
        <taxon>Monogenea</taxon>
        <taxon>Polyopisthocotylea</taxon>
        <taxon>Polystomatidea</taxon>
        <taxon>Polystomatidae</taxon>
        <taxon>Protopolystoma</taxon>
    </lineage>
</organism>
<name>A0A3S5CL21_9PLAT</name>
<keyword evidence="2" id="KW-1185">Reference proteome</keyword>
<dbReference type="Proteomes" id="UP000784294">
    <property type="component" value="Unassembled WGS sequence"/>
</dbReference>
<proteinExistence type="predicted"/>
<dbReference type="EMBL" id="CAAALY010031415">
    <property type="protein sequence ID" value="VEL17177.1"/>
    <property type="molecule type" value="Genomic_DNA"/>
</dbReference>
<sequence length="89" mass="9784">MVGVDTRFTPNSEVVILQRMQALFTHTFQVGMGHNGLIPSFPGTGFSEVSRAWPLPFTNSVEGRLKSLPSVEKNSLAGNYLIFNLVTMV</sequence>
<evidence type="ECO:0000313" key="2">
    <source>
        <dbReference type="Proteomes" id="UP000784294"/>
    </source>
</evidence>
<protein>
    <submittedName>
        <fullName evidence="1">Uncharacterized protein</fullName>
    </submittedName>
</protein>
<gene>
    <name evidence="1" type="ORF">PXEA_LOCUS10617</name>
</gene>
<accession>A0A3S5CL21</accession>
<reference evidence="1" key="1">
    <citation type="submission" date="2018-11" db="EMBL/GenBank/DDBJ databases">
        <authorList>
            <consortium name="Pathogen Informatics"/>
        </authorList>
    </citation>
    <scope>NUCLEOTIDE SEQUENCE</scope>
</reference>
<evidence type="ECO:0000313" key="1">
    <source>
        <dbReference type="EMBL" id="VEL17177.1"/>
    </source>
</evidence>